<dbReference type="EMBL" id="WTPW01000840">
    <property type="protein sequence ID" value="KAF0475780.1"/>
    <property type="molecule type" value="Genomic_DNA"/>
</dbReference>
<feature type="compositionally biased region" description="Basic and acidic residues" evidence="1">
    <location>
        <begin position="339"/>
        <end position="351"/>
    </location>
</feature>
<feature type="compositionally biased region" description="Acidic residues" evidence="1">
    <location>
        <begin position="327"/>
        <end position="338"/>
    </location>
</feature>
<keyword evidence="3" id="KW-1185">Reference proteome</keyword>
<evidence type="ECO:0000256" key="1">
    <source>
        <dbReference type="SAM" id="MobiDB-lite"/>
    </source>
</evidence>
<proteinExistence type="predicted"/>
<protein>
    <submittedName>
        <fullName evidence="2">Uncharacterized protein</fullName>
    </submittedName>
</protein>
<reference evidence="2 3" key="1">
    <citation type="journal article" date="2019" name="Environ. Microbiol.">
        <title>At the nexus of three kingdoms: the genome of the mycorrhizal fungus Gigaspora margarita provides insights into plant, endobacterial and fungal interactions.</title>
        <authorList>
            <person name="Venice F."/>
            <person name="Ghignone S."/>
            <person name="Salvioli di Fossalunga A."/>
            <person name="Amselem J."/>
            <person name="Novero M."/>
            <person name="Xianan X."/>
            <person name="Sedzielewska Toro K."/>
            <person name="Morin E."/>
            <person name="Lipzen A."/>
            <person name="Grigoriev I.V."/>
            <person name="Henrissat B."/>
            <person name="Martin F.M."/>
            <person name="Bonfante P."/>
        </authorList>
    </citation>
    <scope>NUCLEOTIDE SEQUENCE [LARGE SCALE GENOMIC DNA]</scope>
    <source>
        <strain evidence="2 3">BEG34</strain>
    </source>
</reference>
<sequence length="491" mass="58677">MNQEKINEARKKIYELIQEFYTAQNRRQTLITTEENADIILTILYQRSQEEPNPLTTEKKELLNFFEEQRRNEPLINERINQIQDPTSKDGKIVEMARTLSRQFGRPTEQDKEIINMINITSQKIKKSSETNDITEREEAEKIINQLKRPPFNFNYRLTSINSNGSNLLDQNFDQFTKMITNWKNWQQNQSTFERKSILPGSDNNPFLQNNDYIQQAQKGQMTQIECPCETCKAKRTGKELILPKVNEIDNHIKEIEKQIYEIFKEYEKIDTQFNAKINYKLIDITKISTTTPRGSLKGFQEFFNQKRKENLQLDNFLKQQEELQYLEENSEENGSEESEYHSTTEDFGRYPKDHTITNEEHYLLKNNNTFSGTRQVTFYDQKAHNKFKELIRVLRQGQNRKKLERNRERRHKHHQEKWQNHFKKLGRPIAQKYPEQIEESSEEESDDLDLYSTPQYIIPKVQKPSTMMRNPKLIKITLKKETEEELDKII</sequence>
<name>A0A8H3XNK8_GIGMA</name>
<evidence type="ECO:0000313" key="2">
    <source>
        <dbReference type="EMBL" id="KAF0475780.1"/>
    </source>
</evidence>
<dbReference type="AlphaFoldDB" id="A0A8H3XNK8"/>
<organism evidence="2 3">
    <name type="scientific">Gigaspora margarita</name>
    <dbReference type="NCBI Taxonomy" id="4874"/>
    <lineage>
        <taxon>Eukaryota</taxon>
        <taxon>Fungi</taxon>
        <taxon>Fungi incertae sedis</taxon>
        <taxon>Mucoromycota</taxon>
        <taxon>Glomeromycotina</taxon>
        <taxon>Glomeromycetes</taxon>
        <taxon>Diversisporales</taxon>
        <taxon>Gigasporaceae</taxon>
        <taxon>Gigaspora</taxon>
    </lineage>
</organism>
<gene>
    <name evidence="2" type="ORF">F8M41_024531</name>
</gene>
<evidence type="ECO:0000313" key="3">
    <source>
        <dbReference type="Proteomes" id="UP000439903"/>
    </source>
</evidence>
<comment type="caution">
    <text evidence="2">The sequence shown here is derived from an EMBL/GenBank/DDBJ whole genome shotgun (WGS) entry which is preliminary data.</text>
</comment>
<dbReference type="Proteomes" id="UP000439903">
    <property type="component" value="Unassembled WGS sequence"/>
</dbReference>
<feature type="region of interest" description="Disordered" evidence="1">
    <location>
        <begin position="327"/>
        <end position="351"/>
    </location>
</feature>
<accession>A0A8H3XNK8</accession>